<evidence type="ECO:0000256" key="6">
    <source>
        <dbReference type="SAM" id="Phobius"/>
    </source>
</evidence>
<keyword evidence="3 6" id="KW-0812">Transmembrane</keyword>
<dbReference type="Proteomes" id="UP001386972">
    <property type="component" value="Unassembled WGS sequence"/>
</dbReference>
<comment type="caution">
    <text evidence="8">The sequence shown here is derived from an EMBL/GenBank/DDBJ whole genome shotgun (WGS) entry which is preliminary data.</text>
</comment>
<keyword evidence="9" id="KW-1185">Reference proteome</keyword>
<evidence type="ECO:0000256" key="4">
    <source>
        <dbReference type="ARBA" id="ARBA00022989"/>
    </source>
</evidence>
<feature type="transmembrane region" description="Helical" evidence="6">
    <location>
        <begin position="30"/>
        <end position="50"/>
    </location>
</feature>
<dbReference type="PANTHER" id="PTHR32309">
    <property type="entry name" value="TYROSINE-PROTEIN KINASE"/>
    <property type="match status" value="1"/>
</dbReference>
<evidence type="ECO:0000313" key="8">
    <source>
        <dbReference type="EMBL" id="MEK2611952.1"/>
    </source>
</evidence>
<comment type="subcellular location">
    <subcellularLocation>
        <location evidence="1">Cell membrane</location>
        <topology evidence="1">Multi-pass membrane protein</topology>
    </subcellularLocation>
</comment>
<dbReference type="EMBL" id="JBBNAW010000034">
    <property type="protein sequence ID" value="MEK2611952.1"/>
    <property type="molecule type" value="Genomic_DNA"/>
</dbReference>
<dbReference type="InterPro" id="IPR003856">
    <property type="entry name" value="LPS_length_determ_N"/>
</dbReference>
<keyword evidence="2" id="KW-1003">Cell membrane</keyword>
<dbReference type="Gene3D" id="3.30.1890.10">
    <property type="entry name" value="FepE-like"/>
    <property type="match status" value="2"/>
</dbReference>
<evidence type="ECO:0000313" key="9">
    <source>
        <dbReference type="Proteomes" id="UP001386972"/>
    </source>
</evidence>
<keyword evidence="5 6" id="KW-0472">Membrane</keyword>
<dbReference type="SUPFAM" id="SSF160355">
    <property type="entry name" value="Bacterial polysaccharide co-polymerase-like"/>
    <property type="match status" value="2"/>
</dbReference>
<organism evidence="8 9">
    <name type="scientific">Pseudomonas shirazensis</name>
    <dbReference type="NCBI Taxonomy" id="2745494"/>
    <lineage>
        <taxon>Bacteria</taxon>
        <taxon>Pseudomonadati</taxon>
        <taxon>Pseudomonadota</taxon>
        <taxon>Gammaproteobacteria</taxon>
        <taxon>Pseudomonadales</taxon>
        <taxon>Pseudomonadaceae</taxon>
        <taxon>Pseudomonas</taxon>
    </lineage>
</organism>
<accession>A0ABU9A5T3</accession>
<evidence type="ECO:0000259" key="7">
    <source>
        <dbReference type="Pfam" id="PF02706"/>
    </source>
</evidence>
<dbReference type="InterPro" id="IPR050445">
    <property type="entry name" value="Bact_polysacc_biosynth/exp"/>
</dbReference>
<feature type="domain" description="Polysaccharide chain length determinant N-terminal" evidence="7">
    <location>
        <begin position="15"/>
        <end position="87"/>
    </location>
</feature>
<dbReference type="PANTHER" id="PTHR32309:SF13">
    <property type="entry name" value="FERRIC ENTEROBACTIN TRANSPORT PROTEIN FEPE"/>
    <property type="match status" value="1"/>
</dbReference>
<dbReference type="Pfam" id="PF02706">
    <property type="entry name" value="Wzz"/>
    <property type="match status" value="1"/>
</dbReference>
<gene>
    <name evidence="8" type="ORF">WLF18_22945</name>
</gene>
<protein>
    <submittedName>
        <fullName evidence="8">Wzz/FepE/Etk N-terminal domain-containing protein</fullName>
    </submittedName>
</protein>
<evidence type="ECO:0000256" key="1">
    <source>
        <dbReference type="ARBA" id="ARBA00004651"/>
    </source>
</evidence>
<reference evidence="8 9" key="1">
    <citation type="submission" date="2024-03" db="EMBL/GenBank/DDBJ databases">
        <title>Screening, Identification and Application of a Plant Lactobacillus Strain.</title>
        <authorList>
            <person name="Li Y.L."/>
        </authorList>
    </citation>
    <scope>NUCLEOTIDE SEQUENCE [LARGE SCALE GENOMIC DNA]</scope>
    <source>
        <strain evidence="8 9">JDB</strain>
    </source>
</reference>
<dbReference type="RefSeq" id="WP_340613119.1">
    <property type="nucleotide sequence ID" value="NZ_JBBNAW010000034.1"/>
</dbReference>
<name>A0ABU9A5T3_9PSED</name>
<feature type="transmembrane region" description="Helical" evidence="6">
    <location>
        <begin position="393"/>
        <end position="417"/>
    </location>
</feature>
<sequence length="452" mass="50251">MNIESRGPHMAGSGEADLFKVFGVIWRRRALIAGMGAVFAVCGIAIAYIIPPVYEVSTKLRPVEINQLDALNRSKVISLSPAEALKRVGARLDSYNTRLGFFSAKPELVKNYQDKDQTFEQAFQDFNVNSLSVLQSDSKRVELLSEFIGLSMRYGTSVDGAAVLNEFVDYAIEQERVQISKDMQVIVFNRLSEVDANLKSALDEYRSSNEGQIAKLEESDSVKRAKLEDELKALRVQLKMQRESRLAELDESIGIARSLGLKKPSTPSLMADEVATGGTVMRTEVNGRAVPLYFMGTDVLEAERTALRKRASDDFVEPRVGEIRKELLLLSHNRNIEAIKSRVNDQNFLEGVEALRAEKLRLLSLDTQLNGMQLVNIDQRAVPAGVPIKPRKVLIVLIMFAAGLLIGGVTALVRAAYKNNLREMRTLQVNTTFASIPSDDLPPLQRTLLKEV</sequence>
<evidence type="ECO:0000256" key="3">
    <source>
        <dbReference type="ARBA" id="ARBA00022692"/>
    </source>
</evidence>
<proteinExistence type="predicted"/>
<evidence type="ECO:0000256" key="2">
    <source>
        <dbReference type="ARBA" id="ARBA00022475"/>
    </source>
</evidence>
<keyword evidence="4 6" id="KW-1133">Transmembrane helix</keyword>
<evidence type="ECO:0000256" key="5">
    <source>
        <dbReference type="ARBA" id="ARBA00023136"/>
    </source>
</evidence>